<keyword evidence="2" id="KW-1185">Reference proteome</keyword>
<comment type="caution">
    <text evidence="1">The sequence shown here is derived from an EMBL/GenBank/DDBJ whole genome shotgun (WGS) entry which is preliminary data.</text>
</comment>
<dbReference type="EMBL" id="REGN01000086">
    <property type="protein sequence ID" value="RNA44561.1"/>
    <property type="molecule type" value="Genomic_DNA"/>
</dbReference>
<sequence>MYYFKFLVNGVSRFQKSAQDTFLVNFEYNSEIANHFGKADHETHDFIFTIFKNSPEEGRSLPKRVGRHIISINLIDLFNYFDLNFIYPLPLYEPNCENLIVQNILIWLKKDAQNRFLVFLNNFIGQAQYLLLVILAPNFSHNISCVTESILGLLGTFSCIDSSLESSSDSIPFGAEFEACTSMLKLQENSDICSMTIKLQIYLKIKSQEYFILKKINQFNIFITFLNNHKTFRIFLDILLKGSFFSGVCNVS</sequence>
<dbReference type="Proteomes" id="UP000276133">
    <property type="component" value="Unassembled WGS sequence"/>
</dbReference>
<organism evidence="1 2">
    <name type="scientific">Brachionus plicatilis</name>
    <name type="common">Marine rotifer</name>
    <name type="synonym">Brachionus muelleri</name>
    <dbReference type="NCBI Taxonomy" id="10195"/>
    <lineage>
        <taxon>Eukaryota</taxon>
        <taxon>Metazoa</taxon>
        <taxon>Spiralia</taxon>
        <taxon>Gnathifera</taxon>
        <taxon>Rotifera</taxon>
        <taxon>Eurotatoria</taxon>
        <taxon>Monogononta</taxon>
        <taxon>Pseudotrocha</taxon>
        <taxon>Ploima</taxon>
        <taxon>Brachionidae</taxon>
        <taxon>Brachionus</taxon>
    </lineage>
</organism>
<accession>A0A3M7TAB9</accession>
<protein>
    <submittedName>
        <fullName evidence="1">Uncharacterized protein</fullName>
    </submittedName>
</protein>
<name>A0A3M7TAB9_BRAPC</name>
<reference evidence="1 2" key="1">
    <citation type="journal article" date="2018" name="Sci. Rep.">
        <title>Genomic signatures of local adaptation to the degree of environmental predictability in rotifers.</title>
        <authorList>
            <person name="Franch-Gras L."/>
            <person name="Hahn C."/>
            <person name="Garcia-Roger E.M."/>
            <person name="Carmona M.J."/>
            <person name="Serra M."/>
            <person name="Gomez A."/>
        </authorList>
    </citation>
    <scope>NUCLEOTIDE SEQUENCE [LARGE SCALE GENOMIC DNA]</scope>
    <source>
        <strain evidence="1">HYR1</strain>
    </source>
</reference>
<gene>
    <name evidence="1" type="ORF">BpHYR1_031400</name>
</gene>
<evidence type="ECO:0000313" key="2">
    <source>
        <dbReference type="Proteomes" id="UP000276133"/>
    </source>
</evidence>
<dbReference type="AlphaFoldDB" id="A0A3M7TAB9"/>
<evidence type="ECO:0000313" key="1">
    <source>
        <dbReference type="EMBL" id="RNA44561.1"/>
    </source>
</evidence>
<proteinExistence type="predicted"/>